<evidence type="ECO:0000313" key="1">
    <source>
        <dbReference type="EMBL" id="KAG0248474.1"/>
    </source>
</evidence>
<keyword evidence="2" id="KW-1185">Reference proteome</keyword>
<dbReference type="AlphaFoldDB" id="A0A9P6TV39"/>
<protein>
    <submittedName>
        <fullName evidence="1">Uncharacterized protein</fullName>
    </submittedName>
</protein>
<proteinExistence type="predicted"/>
<comment type="caution">
    <text evidence="1">The sequence shown here is derived from an EMBL/GenBank/DDBJ whole genome shotgun (WGS) entry which is preliminary data.</text>
</comment>
<dbReference type="OrthoDB" id="2426605at2759"/>
<accession>A0A9P6TV39</accession>
<organism evidence="1 2">
    <name type="scientific">Actinomortierella ambigua</name>
    <dbReference type="NCBI Taxonomy" id="1343610"/>
    <lineage>
        <taxon>Eukaryota</taxon>
        <taxon>Fungi</taxon>
        <taxon>Fungi incertae sedis</taxon>
        <taxon>Mucoromycota</taxon>
        <taxon>Mortierellomycotina</taxon>
        <taxon>Mortierellomycetes</taxon>
        <taxon>Mortierellales</taxon>
        <taxon>Mortierellaceae</taxon>
        <taxon>Actinomortierella</taxon>
    </lineage>
</organism>
<name>A0A9P6TV39_9FUNG</name>
<dbReference type="Proteomes" id="UP000807716">
    <property type="component" value="Unassembled WGS sequence"/>
</dbReference>
<dbReference type="EMBL" id="JAAAJB010001253">
    <property type="protein sequence ID" value="KAG0248474.1"/>
    <property type="molecule type" value="Genomic_DNA"/>
</dbReference>
<reference evidence="1" key="1">
    <citation type="journal article" date="2020" name="Fungal Divers.">
        <title>Resolving the Mortierellaceae phylogeny through synthesis of multi-gene phylogenetics and phylogenomics.</title>
        <authorList>
            <person name="Vandepol N."/>
            <person name="Liber J."/>
            <person name="Desiro A."/>
            <person name="Na H."/>
            <person name="Kennedy M."/>
            <person name="Barry K."/>
            <person name="Grigoriev I.V."/>
            <person name="Miller A.N."/>
            <person name="O'Donnell K."/>
            <person name="Stajich J.E."/>
            <person name="Bonito G."/>
        </authorList>
    </citation>
    <scope>NUCLEOTIDE SEQUENCE</scope>
    <source>
        <strain evidence="1">BC1065</strain>
    </source>
</reference>
<sequence>MFGADRLVFGEAVPELVEQAFGRIKIINGAVNTVLDEPFVLKAAENYFRERDKDFMKTMQSWVQQSDKAQAHGYAWELMMMSVLIEAFKTRDFSNWPHEPSITRQCMRLAGKAVIVGLDEQKPQQRGISHEHISMEEFLHAHLHTNSFRQGQAVPPFFFPKAKPSGPDIVFYIRVGELGGKLFPVFAQLKLRQTLATKDVKLAVKTVSAPAIEAHVEELGHFCPTDNTYISMVIAYPVTTNVKLAPRPEIVYNLRPRPGPGREGLKQVKVMIDQRNIREIFPKSHVDFLDGIKGPTKRQAVEMQEAKSVKKRKRN</sequence>
<evidence type="ECO:0000313" key="2">
    <source>
        <dbReference type="Proteomes" id="UP000807716"/>
    </source>
</evidence>
<gene>
    <name evidence="1" type="ORF">DFQ27_000887</name>
</gene>